<evidence type="ECO:0000256" key="4">
    <source>
        <dbReference type="ARBA" id="ARBA00022692"/>
    </source>
</evidence>
<dbReference type="InterPro" id="IPR014263">
    <property type="entry name" value="Methanolan_biosynth_EpsI"/>
</dbReference>
<reference evidence="10" key="1">
    <citation type="submission" date="2022-01" db="EMBL/GenBank/DDBJ databases">
        <authorList>
            <person name="Jo J.-H."/>
            <person name="Im W.-T."/>
        </authorList>
    </citation>
    <scope>NUCLEOTIDE SEQUENCE</scope>
    <source>
        <strain evidence="10">XY25</strain>
    </source>
</reference>
<dbReference type="NCBIfam" id="TIGR02602">
    <property type="entry name" value="8TM_EpsH"/>
    <property type="match status" value="1"/>
</dbReference>
<evidence type="ECO:0000256" key="3">
    <source>
        <dbReference type="ARBA" id="ARBA00022670"/>
    </source>
</evidence>
<gene>
    <name evidence="10" type="primary">xrtA</name>
    <name evidence="10" type="ORF">LZ012_12135</name>
</gene>
<dbReference type="InterPro" id="IPR017540">
    <property type="entry name" value="Exosortase-1"/>
</dbReference>
<dbReference type="InterPro" id="IPR026392">
    <property type="entry name" value="Exo/Archaeosortase_dom"/>
</dbReference>
<dbReference type="Pfam" id="PF11984">
    <property type="entry name" value="DUF3485"/>
    <property type="match status" value="1"/>
</dbReference>
<feature type="transmembrane region" description="Helical" evidence="8">
    <location>
        <begin position="210"/>
        <end position="230"/>
    </location>
</feature>
<evidence type="ECO:0000256" key="8">
    <source>
        <dbReference type="SAM" id="Phobius"/>
    </source>
</evidence>
<evidence type="ECO:0000256" key="7">
    <source>
        <dbReference type="ARBA" id="ARBA00023136"/>
    </source>
</evidence>
<dbReference type="InterPro" id="IPR013426">
    <property type="entry name" value="EpsH-like"/>
</dbReference>
<evidence type="ECO:0000256" key="5">
    <source>
        <dbReference type="ARBA" id="ARBA00022801"/>
    </source>
</evidence>
<feature type="transmembrane region" description="Helical" evidence="8">
    <location>
        <begin position="291"/>
        <end position="311"/>
    </location>
</feature>
<feature type="domain" description="Methanolan biosynthesis EpsI" evidence="9">
    <location>
        <begin position="297"/>
        <end position="496"/>
    </location>
</feature>
<dbReference type="EC" id="3.4.22.-" evidence="10"/>
<feature type="transmembrane region" description="Helical" evidence="8">
    <location>
        <begin position="122"/>
        <end position="140"/>
    </location>
</feature>
<dbReference type="NCBIfam" id="TIGR04178">
    <property type="entry name" value="exo_archaeo"/>
    <property type="match status" value="1"/>
</dbReference>
<keyword evidence="6 8" id="KW-1133">Transmembrane helix</keyword>
<feature type="transmembrane region" description="Helical" evidence="8">
    <location>
        <begin position="250"/>
        <end position="270"/>
    </location>
</feature>
<name>A0ABS9K3K3_9RHOO</name>
<feature type="transmembrane region" description="Helical" evidence="8">
    <location>
        <begin position="42"/>
        <end position="58"/>
    </location>
</feature>
<keyword evidence="4 8" id="KW-0812">Transmembrane</keyword>
<evidence type="ECO:0000313" key="10">
    <source>
        <dbReference type="EMBL" id="MCG2577743.1"/>
    </source>
</evidence>
<dbReference type="Pfam" id="PF09721">
    <property type="entry name" value="Exosortase_EpsH"/>
    <property type="match status" value="1"/>
</dbReference>
<keyword evidence="5 10" id="KW-0378">Hydrolase</keyword>
<comment type="caution">
    <text evidence="10">The sequence shown here is derived from an EMBL/GenBank/DDBJ whole genome shotgun (WGS) entry which is preliminary data.</text>
</comment>
<dbReference type="InterPro" id="IPR019127">
    <property type="entry name" value="Exosortase"/>
</dbReference>
<protein>
    <submittedName>
        <fullName evidence="10">Exosortase A</fullName>
        <ecNumber evidence="10">3.4.22.-</ecNumber>
    </submittedName>
</protein>
<dbReference type="GO" id="GO:0016787">
    <property type="term" value="F:hydrolase activity"/>
    <property type="evidence" value="ECO:0007669"/>
    <property type="project" value="UniProtKB-KW"/>
</dbReference>
<feature type="transmembrane region" description="Helical" evidence="8">
    <location>
        <begin position="185"/>
        <end position="203"/>
    </location>
</feature>
<keyword evidence="11" id="KW-1185">Reference proteome</keyword>
<keyword evidence="2" id="KW-1003">Cell membrane</keyword>
<evidence type="ECO:0000313" key="11">
    <source>
        <dbReference type="Proteomes" id="UP001165384"/>
    </source>
</evidence>
<dbReference type="RefSeq" id="WP_275711077.1">
    <property type="nucleotide sequence ID" value="NZ_JAKLTN010000002.1"/>
</dbReference>
<keyword evidence="3" id="KW-0645">Protease</keyword>
<evidence type="ECO:0000259" key="9">
    <source>
        <dbReference type="Pfam" id="PF11984"/>
    </source>
</evidence>
<feature type="transmembrane region" description="Helical" evidence="8">
    <location>
        <begin position="70"/>
        <end position="88"/>
    </location>
</feature>
<keyword evidence="7 8" id="KW-0472">Membrane</keyword>
<comment type="subcellular location">
    <subcellularLocation>
        <location evidence="1">Cell membrane</location>
        <topology evidence="1">Multi-pass membrane protein</topology>
    </subcellularLocation>
</comment>
<dbReference type="Proteomes" id="UP001165384">
    <property type="component" value="Unassembled WGS sequence"/>
</dbReference>
<dbReference type="NCBIfam" id="TIGR03109">
    <property type="entry name" value="exosort_XrtA"/>
    <property type="match status" value="1"/>
</dbReference>
<accession>A0ABS9K3K3</accession>
<organism evidence="10 11">
    <name type="scientific">Dechloromonas hankyongensis</name>
    <dbReference type="NCBI Taxonomy" id="2908002"/>
    <lineage>
        <taxon>Bacteria</taxon>
        <taxon>Pseudomonadati</taxon>
        <taxon>Pseudomonadota</taxon>
        <taxon>Betaproteobacteria</taxon>
        <taxon>Rhodocyclales</taxon>
        <taxon>Azonexaceae</taxon>
        <taxon>Dechloromonas</taxon>
    </lineage>
</organism>
<evidence type="ECO:0000256" key="6">
    <source>
        <dbReference type="ARBA" id="ARBA00022989"/>
    </source>
</evidence>
<feature type="transmembrane region" description="Helical" evidence="8">
    <location>
        <begin position="7"/>
        <end position="27"/>
    </location>
</feature>
<evidence type="ECO:0000256" key="1">
    <source>
        <dbReference type="ARBA" id="ARBA00004651"/>
    </source>
</evidence>
<dbReference type="EMBL" id="JAKLTN010000002">
    <property type="protein sequence ID" value="MCG2577743.1"/>
    <property type="molecule type" value="Genomic_DNA"/>
</dbReference>
<proteinExistence type="predicted"/>
<feature type="transmembrane region" description="Helical" evidence="8">
    <location>
        <begin position="94"/>
        <end position="115"/>
    </location>
</feature>
<evidence type="ECO:0000256" key="2">
    <source>
        <dbReference type="ARBA" id="ARBA00022475"/>
    </source>
</evidence>
<dbReference type="NCBIfam" id="TIGR02914">
    <property type="entry name" value="EpsI_fam"/>
    <property type="match status" value="1"/>
</dbReference>
<sequence>MSPANNNWKAIAPILLGALGLIGYFYWDTFSEMTGTWWRSQTYTHGFVVPIISAWLIWQKRALFSRMAPAPAFWPVLIVAAFTFIWLIGELTAINALTQFSLIAIVVFSALAILGSAISKELAFPLGFLFFAVPIGDFLLPNLMEWTADFTVSALRLSNIPVYREGQSFVIPSGHWSVVEACSGIRYMIASVTVGTLYAYLTYTSLRRRLTFVLISFLVPLIANWLRAYLIVMLGHLSGNKLAVGVDHLIYGWIFFGVVIAIMFAIGMRWSEPLPIYTSDSALPSKATFEYRHLWLVVIVLAITIIGGPVAENALRRSSNNTDLTITSPAEAGGWLLSQSPTGWKPRFVNPSSEYQAAFNKGDQTVGVYVAYYRNQNYGHKLVASTNVLVMSDDPDWQNVTAGKTNVEFDNVNQEVRTAELLNRSTGNVERYVAWRWYRINGQITASDIKAKLLTALSILSGRGDDGAAIVLYAPKSESSQSLPIFARDAIPQIHRALDEIAGK</sequence>